<evidence type="ECO:0000256" key="1">
    <source>
        <dbReference type="SAM" id="Coils"/>
    </source>
</evidence>
<name>A0A5S6Q0V5_TRIMR</name>
<protein>
    <submittedName>
        <fullName evidence="4">Uncharacterized protein</fullName>
    </submittedName>
</protein>
<feature type="compositionally biased region" description="Polar residues" evidence="2">
    <location>
        <begin position="1"/>
        <end position="12"/>
    </location>
</feature>
<keyword evidence="1" id="KW-0175">Coiled coil</keyword>
<feature type="coiled-coil region" evidence="1">
    <location>
        <begin position="567"/>
        <end position="629"/>
    </location>
</feature>
<accession>A0A5S6Q0V5</accession>
<dbReference type="Proteomes" id="UP000046395">
    <property type="component" value="Unassembled WGS sequence"/>
</dbReference>
<sequence>MSAGSTPSNQQLAEGPSMASGRDVSSVGAVLKHVMPVGMLNAHYALAISELESMVNCAKVNEERLKCFSESLYLNGDEATLDCAVDLPPDECCGYDFLTNMREEVKRVLIAIGVKPAPPPAVPMQLSRSNQVSPEDYEEEYLRILFTQLIDEMVIESSNMRSNDDGFSSDLIAREKAVFKLTTGSAETDVQDDKEFECQLKNTNNTLKELVCACNKVLQLPSAASLPDPDPELGATYLCGWPLDLTHVKLNNDITLDDYLLGMHGCVVSAQMTDVELEELMMVAKKSLQKADAMDKQLIDFKEVVKVASEEFKEILANYASGAAIPSAKSLPDDVVVQFDLVTAPVIEAAVKLANELFRDTTFIKNCAAEAKSTDDYLEIIREEGNLRLNDAMEEAAAVQEEYSLLEKAVQNKRADIKRLQEVERKLQDTIRDGMVSQKIPEDQRANIPLETRRVSLQRKIEEVKQEKITITDNKKALEERIKKLQDELTRVENEGAQRIAEVNKEMEKAQSELDAITKELDSAQKANEEMCKHLEKLDQERVLRETCLRQCQVRNDLEARLTDKRMSEASENHKALMQKKAYLEKELSNVKDQLTALIAEKDKEAAVERDLDKQLAALQDELSRSRSENHLAVDLARSLAGVQVSDHSAKAIEEIVKNCNSRDDAAIRLGLEISRYSRQNEFYAAEVERNKRIIEKLNAKTQQLEARFASLCEAKRNAKPGGQ</sequence>
<evidence type="ECO:0000313" key="4">
    <source>
        <dbReference type="WBParaSite" id="TMUE_0000000875.1"/>
    </source>
</evidence>
<feature type="coiled-coil region" evidence="1">
    <location>
        <begin position="382"/>
        <end position="430"/>
    </location>
</feature>
<proteinExistence type="predicted"/>
<organism evidence="3 4">
    <name type="scientific">Trichuris muris</name>
    <name type="common">Mouse whipworm</name>
    <dbReference type="NCBI Taxonomy" id="70415"/>
    <lineage>
        <taxon>Eukaryota</taxon>
        <taxon>Metazoa</taxon>
        <taxon>Ecdysozoa</taxon>
        <taxon>Nematoda</taxon>
        <taxon>Enoplea</taxon>
        <taxon>Dorylaimia</taxon>
        <taxon>Trichinellida</taxon>
        <taxon>Trichuridae</taxon>
        <taxon>Trichuris</taxon>
    </lineage>
</organism>
<dbReference type="AlphaFoldDB" id="A0A5S6Q0V5"/>
<dbReference type="STRING" id="70415.A0A5S6Q0V5"/>
<feature type="region of interest" description="Disordered" evidence="2">
    <location>
        <begin position="1"/>
        <end position="20"/>
    </location>
</feature>
<evidence type="ECO:0000313" key="3">
    <source>
        <dbReference type="Proteomes" id="UP000046395"/>
    </source>
</evidence>
<dbReference type="WBParaSite" id="TMUE_0000000875.1">
    <property type="protein sequence ID" value="TMUE_0000000875.1"/>
    <property type="gene ID" value="WBGene00296798"/>
</dbReference>
<evidence type="ECO:0000256" key="2">
    <source>
        <dbReference type="SAM" id="MobiDB-lite"/>
    </source>
</evidence>
<feature type="coiled-coil region" evidence="1">
    <location>
        <begin position="454"/>
        <end position="541"/>
    </location>
</feature>
<feature type="coiled-coil region" evidence="1">
    <location>
        <begin position="681"/>
        <end position="715"/>
    </location>
</feature>
<keyword evidence="3" id="KW-1185">Reference proteome</keyword>
<reference evidence="4" key="1">
    <citation type="submission" date="2019-12" db="UniProtKB">
        <authorList>
            <consortium name="WormBaseParasite"/>
        </authorList>
    </citation>
    <scope>IDENTIFICATION</scope>
</reference>